<evidence type="ECO:0000313" key="1">
    <source>
        <dbReference type="EMBL" id="MCZ4279159.1"/>
    </source>
</evidence>
<sequence>MPKAFLPFKAYSFAEDATVPRFDDSRPLVVYDGVCILCSGFIKFVLKHDHAQKFHFTAAQSPLGQALFQHYRLDPVNFETNLLVYNGQAYARLDAFTTIMSLLPLPVRLLSLARFIPSPLDRWFYESIAKNRYRIFGRSESCMVPTPDIRKRFID</sequence>
<reference evidence="1" key="1">
    <citation type="submission" date="2022-12" db="EMBL/GenBank/DDBJ databases">
        <title>Bacterial isolates from different developmental stages of Nematostella vectensis.</title>
        <authorList>
            <person name="Fraune S."/>
        </authorList>
    </citation>
    <scope>NUCLEOTIDE SEQUENCE</scope>
    <source>
        <strain evidence="1">G21630-S1</strain>
    </source>
</reference>
<comment type="caution">
    <text evidence="1">The sequence shown here is derived from an EMBL/GenBank/DDBJ whole genome shotgun (WGS) entry which is preliminary data.</text>
</comment>
<dbReference type="Pfam" id="PF04134">
    <property type="entry name" value="DCC1-like"/>
    <property type="match status" value="1"/>
</dbReference>
<proteinExistence type="predicted"/>
<evidence type="ECO:0000313" key="2">
    <source>
        <dbReference type="Proteomes" id="UP001069802"/>
    </source>
</evidence>
<protein>
    <submittedName>
        <fullName evidence="1">DCC1-like thiol-disulfide oxidoreductase family protein</fullName>
    </submittedName>
</protein>
<dbReference type="Proteomes" id="UP001069802">
    <property type="component" value="Unassembled WGS sequence"/>
</dbReference>
<dbReference type="PANTHER" id="PTHR33639:SF2">
    <property type="entry name" value="DUF393 DOMAIN-CONTAINING PROTEIN"/>
    <property type="match status" value="1"/>
</dbReference>
<dbReference type="EMBL" id="JAPWGY010000001">
    <property type="protein sequence ID" value="MCZ4279159.1"/>
    <property type="molecule type" value="Genomic_DNA"/>
</dbReference>
<dbReference type="InterPro" id="IPR007263">
    <property type="entry name" value="DCC1-like"/>
</dbReference>
<name>A0ABT4LDK3_9PROT</name>
<dbReference type="PANTHER" id="PTHR33639">
    <property type="entry name" value="THIOL-DISULFIDE OXIDOREDUCTASE DCC"/>
    <property type="match status" value="1"/>
</dbReference>
<dbReference type="InterPro" id="IPR052927">
    <property type="entry name" value="DCC_oxidoreductase"/>
</dbReference>
<organism evidence="1 2">
    <name type="scientific">Kiloniella laminariae</name>
    <dbReference type="NCBI Taxonomy" id="454162"/>
    <lineage>
        <taxon>Bacteria</taxon>
        <taxon>Pseudomonadati</taxon>
        <taxon>Pseudomonadota</taxon>
        <taxon>Alphaproteobacteria</taxon>
        <taxon>Rhodospirillales</taxon>
        <taxon>Kiloniellaceae</taxon>
        <taxon>Kiloniella</taxon>
    </lineage>
</organism>
<gene>
    <name evidence="1" type="ORF">O4H49_00125</name>
</gene>
<keyword evidence="2" id="KW-1185">Reference proteome</keyword>
<dbReference type="RefSeq" id="WP_269421375.1">
    <property type="nucleotide sequence ID" value="NZ_JAPWGY010000001.1"/>
</dbReference>
<accession>A0ABT4LDK3</accession>